<accession>A0ABT1LF78</accession>
<dbReference type="InterPro" id="IPR051692">
    <property type="entry name" value="OMP-like"/>
</dbReference>
<dbReference type="InterPro" id="IPR011250">
    <property type="entry name" value="OMP/PagP_B-barrel"/>
</dbReference>
<evidence type="ECO:0000313" key="8">
    <source>
        <dbReference type="EMBL" id="MCP8940099.1"/>
    </source>
</evidence>
<comment type="similarity">
    <text evidence="5">Belongs to the Omp25/RopB family.</text>
</comment>
<dbReference type="PANTHER" id="PTHR34001:SF3">
    <property type="entry name" value="BLL7405 PROTEIN"/>
    <property type="match status" value="1"/>
</dbReference>
<protein>
    <submittedName>
        <fullName evidence="8">Porin family protein</fullName>
    </submittedName>
</protein>
<comment type="caution">
    <text evidence="8">The sequence shown here is derived from an EMBL/GenBank/DDBJ whole genome shotgun (WGS) entry which is preliminary data.</text>
</comment>
<evidence type="ECO:0000256" key="4">
    <source>
        <dbReference type="ARBA" id="ARBA00023237"/>
    </source>
</evidence>
<dbReference type="Gene3D" id="2.40.160.20">
    <property type="match status" value="1"/>
</dbReference>
<keyword evidence="9" id="KW-1185">Reference proteome</keyword>
<dbReference type="SUPFAM" id="SSF56925">
    <property type="entry name" value="OMPA-like"/>
    <property type="match status" value="1"/>
</dbReference>
<evidence type="ECO:0000256" key="3">
    <source>
        <dbReference type="ARBA" id="ARBA00023136"/>
    </source>
</evidence>
<dbReference type="EMBL" id="JANCLU010000017">
    <property type="protein sequence ID" value="MCP8940099.1"/>
    <property type="molecule type" value="Genomic_DNA"/>
</dbReference>
<gene>
    <name evidence="8" type="ORF">NK718_16350</name>
</gene>
<evidence type="ECO:0000259" key="7">
    <source>
        <dbReference type="Pfam" id="PF13505"/>
    </source>
</evidence>
<evidence type="ECO:0000256" key="2">
    <source>
        <dbReference type="ARBA" id="ARBA00022729"/>
    </source>
</evidence>
<dbReference type="Pfam" id="PF13505">
    <property type="entry name" value="OMP_b-brl"/>
    <property type="match status" value="1"/>
</dbReference>
<evidence type="ECO:0000256" key="5">
    <source>
        <dbReference type="ARBA" id="ARBA00038306"/>
    </source>
</evidence>
<comment type="subcellular location">
    <subcellularLocation>
        <location evidence="1">Cell outer membrane</location>
    </subcellularLocation>
</comment>
<sequence>MRRILLASVMSLAALPAFAADLPVRTAPVAPAPVYAPLYNWTGFYIGANAGYAWGNSDVVDLALGTKYSLDPGGFTAGLQAGYNYQVNQFVLGVEADANWIDASDSYSDGFVYASSKVSWLSTIRARVGYAFNNVLIYATGGIAFGEAKATWYDGGAISIRDSDTRTGWALGAGVEYAFNRNWTAKLEYLYYDLGDSSFYGSAPVVGPALLPVGTTTGAKADWSGNIVRAGINYKF</sequence>
<dbReference type="PANTHER" id="PTHR34001">
    <property type="entry name" value="BLL7405 PROTEIN"/>
    <property type="match status" value="1"/>
</dbReference>
<name>A0ABT1LF78_9HYPH</name>
<keyword evidence="4" id="KW-0998">Cell outer membrane</keyword>
<dbReference type="RefSeq" id="WP_254744431.1">
    <property type="nucleotide sequence ID" value="NZ_JANCLU010000017.1"/>
</dbReference>
<feature type="chain" id="PRO_5045995692" evidence="6">
    <location>
        <begin position="20"/>
        <end position="236"/>
    </location>
</feature>
<reference evidence="8 9" key="1">
    <citation type="submission" date="2022-07" db="EMBL/GenBank/DDBJ databases">
        <authorList>
            <person name="Li W.-J."/>
            <person name="Deng Q.-Q."/>
        </authorList>
    </citation>
    <scope>NUCLEOTIDE SEQUENCE [LARGE SCALE GENOMIC DNA]</scope>
    <source>
        <strain evidence="8 9">SYSU M60028</strain>
    </source>
</reference>
<dbReference type="InterPro" id="IPR006315">
    <property type="entry name" value="OM_autotransptr_brl_dom"/>
</dbReference>
<evidence type="ECO:0000256" key="6">
    <source>
        <dbReference type="SAM" id="SignalP"/>
    </source>
</evidence>
<dbReference type="Proteomes" id="UP001205890">
    <property type="component" value="Unassembled WGS sequence"/>
</dbReference>
<feature type="signal peptide" evidence="6">
    <location>
        <begin position="1"/>
        <end position="19"/>
    </location>
</feature>
<keyword evidence="3" id="KW-0472">Membrane</keyword>
<evidence type="ECO:0000313" key="9">
    <source>
        <dbReference type="Proteomes" id="UP001205890"/>
    </source>
</evidence>
<organism evidence="8 9">
    <name type="scientific">Alsobacter ponti</name>
    <dbReference type="NCBI Taxonomy" id="2962936"/>
    <lineage>
        <taxon>Bacteria</taxon>
        <taxon>Pseudomonadati</taxon>
        <taxon>Pseudomonadota</taxon>
        <taxon>Alphaproteobacteria</taxon>
        <taxon>Hyphomicrobiales</taxon>
        <taxon>Alsobacteraceae</taxon>
        <taxon>Alsobacter</taxon>
    </lineage>
</organism>
<keyword evidence="2 6" id="KW-0732">Signal</keyword>
<proteinExistence type="inferred from homology"/>
<dbReference type="NCBIfam" id="TIGR01414">
    <property type="entry name" value="autotrans_barl"/>
    <property type="match status" value="1"/>
</dbReference>
<evidence type="ECO:0000256" key="1">
    <source>
        <dbReference type="ARBA" id="ARBA00004442"/>
    </source>
</evidence>
<dbReference type="InterPro" id="IPR027385">
    <property type="entry name" value="Beta-barrel_OMP"/>
</dbReference>
<feature type="domain" description="Outer membrane protein beta-barrel" evidence="7">
    <location>
        <begin position="29"/>
        <end position="236"/>
    </location>
</feature>